<reference evidence="1 2" key="1">
    <citation type="submission" date="2023-07" db="EMBL/GenBank/DDBJ databases">
        <title>Sorghum-associated microbial communities from plants grown in Nebraska, USA.</title>
        <authorList>
            <person name="Schachtman D."/>
        </authorList>
    </citation>
    <scope>NUCLEOTIDE SEQUENCE [LARGE SCALE GENOMIC DNA]</scope>
    <source>
        <strain evidence="1 2">BE190</strain>
    </source>
</reference>
<accession>A0ABU1V3K2</accession>
<sequence length="51" mass="5507">MGDGYVMELLQVCDTDVRNIAKILQVDCGVLCETVCCMGEASICKACFARS</sequence>
<evidence type="ECO:0000313" key="2">
    <source>
        <dbReference type="Proteomes" id="UP001253595"/>
    </source>
</evidence>
<keyword evidence="2" id="KW-1185">Reference proteome</keyword>
<organism evidence="1 2">
    <name type="scientific">Cellvibrio fibrivorans</name>
    <dbReference type="NCBI Taxonomy" id="126350"/>
    <lineage>
        <taxon>Bacteria</taxon>
        <taxon>Pseudomonadati</taxon>
        <taxon>Pseudomonadota</taxon>
        <taxon>Gammaproteobacteria</taxon>
        <taxon>Cellvibrionales</taxon>
        <taxon>Cellvibrionaceae</taxon>
        <taxon>Cellvibrio</taxon>
    </lineage>
</organism>
<evidence type="ECO:0000313" key="1">
    <source>
        <dbReference type="EMBL" id="MDR7092041.1"/>
    </source>
</evidence>
<name>A0ABU1V3K2_9GAMM</name>
<protein>
    <submittedName>
        <fullName evidence="1">Uncharacterized protein</fullName>
    </submittedName>
</protein>
<gene>
    <name evidence="1" type="ORF">J2X05_004081</name>
</gene>
<proteinExistence type="predicted"/>
<dbReference type="EMBL" id="JAVDVX010000010">
    <property type="protein sequence ID" value="MDR7092041.1"/>
    <property type="molecule type" value="Genomic_DNA"/>
</dbReference>
<comment type="caution">
    <text evidence="1">The sequence shown here is derived from an EMBL/GenBank/DDBJ whole genome shotgun (WGS) entry which is preliminary data.</text>
</comment>
<dbReference type="Proteomes" id="UP001253595">
    <property type="component" value="Unassembled WGS sequence"/>
</dbReference>